<dbReference type="RefSeq" id="WP_207672894.1">
    <property type="nucleotide sequence ID" value="NZ_JAFREM010000012.1"/>
</dbReference>
<dbReference type="EMBL" id="JAFREM010000012">
    <property type="protein sequence ID" value="MBO1305962.1"/>
    <property type="molecule type" value="Genomic_DNA"/>
</dbReference>
<organism evidence="2 3">
    <name type="scientific">Candidatus Enterococcus moelleringii</name>
    <dbReference type="NCBI Taxonomy" id="2815325"/>
    <lineage>
        <taxon>Bacteria</taxon>
        <taxon>Bacillati</taxon>
        <taxon>Bacillota</taxon>
        <taxon>Bacilli</taxon>
        <taxon>Lactobacillales</taxon>
        <taxon>Enterococcaceae</taxon>
        <taxon>Enterococcus</taxon>
    </lineage>
</organism>
<protein>
    <submittedName>
        <fullName evidence="2">Uncharacterized protein</fullName>
    </submittedName>
</protein>
<evidence type="ECO:0000313" key="3">
    <source>
        <dbReference type="Proteomes" id="UP000664601"/>
    </source>
</evidence>
<dbReference type="Proteomes" id="UP000664601">
    <property type="component" value="Unassembled WGS sequence"/>
</dbReference>
<gene>
    <name evidence="2" type="ORF">JZO70_07310</name>
</gene>
<feature type="coiled-coil region" evidence="1">
    <location>
        <begin position="7"/>
        <end position="38"/>
    </location>
</feature>
<accession>A0ABS3L8L6</accession>
<name>A0ABS3L8L6_9ENTE</name>
<proteinExistence type="predicted"/>
<evidence type="ECO:0000256" key="1">
    <source>
        <dbReference type="SAM" id="Coils"/>
    </source>
</evidence>
<sequence>MYYLRLQRNLQKELTLEEEKLKLRQEKLQQDFAETMKELVVMQTEIRGHHQKIDEITKKDIE</sequence>
<keyword evidence="3" id="KW-1185">Reference proteome</keyword>
<evidence type="ECO:0000313" key="2">
    <source>
        <dbReference type="EMBL" id="MBO1305962.1"/>
    </source>
</evidence>
<reference evidence="2 3" key="1">
    <citation type="submission" date="2021-03" db="EMBL/GenBank/DDBJ databases">
        <title>Enterococcal diversity collection.</title>
        <authorList>
            <person name="Gilmore M.S."/>
            <person name="Schwartzman J."/>
            <person name="Van Tyne D."/>
            <person name="Martin M."/>
            <person name="Earl A.M."/>
            <person name="Manson A.L."/>
            <person name="Straub T."/>
            <person name="Salamzade R."/>
            <person name="Saavedra J."/>
            <person name="Lebreton F."/>
            <person name="Prichula J."/>
            <person name="Schaufler K."/>
            <person name="Gaca A."/>
            <person name="Sgardioli B."/>
            <person name="Wagenaar J."/>
            <person name="Strong T."/>
        </authorList>
    </citation>
    <scope>NUCLEOTIDE SEQUENCE [LARGE SCALE GENOMIC DNA]</scope>
    <source>
        <strain evidence="2 3">669A</strain>
    </source>
</reference>
<comment type="caution">
    <text evidence="2">The sequence shown here is derived from an EMBL/GenBank/DDBJ whole genome shotgun (WGS) entry which is preliminary data.</text>
</comment>
<keyword evidence="1" id="KW-0175">Coiled coil</keyword>